<feature type="compositionally biased region" description="Acidic residues" evidence="1">
    <location>
        <begin position="225"/>
        <end position="251"/>
    </location>
</feature>
<name>A0A9D8PP25_9DELT</name>
<dbReference type="AlphaFoldDB" id="A0A9D8PP25"/>
<protein>
    <recommendedName>
        <fullName evidence="4">HK97 family phage prohead protease</fullName>
    </recommendedName>
</protein>
<evidence type="ECO:0008006" key="4">
    <source>
        <dbReference type="Google" id="ProtNLM"/>
    </source>
</evidence>
<reference evidence="2" key="1">
    <citation type="journal article" date="2021" name="Environ. Microbiol.">
        <title>Genomic characterization of three novel Desulfobacterota classes expand the metabolic and phylogenetic diversity of the phylum.</title>
        <authorList>
            <person name="Murphy C.L."/>
            <person name="Biggerstaff J."/>
            <person name="Eichhorn A."/>
            <person name="Ewing E."/>
            <person name="Shahan R."/>
            <person name="Soriano D."/>
            <person name="Stewart S."/>
            <person name="VanMol K."/>
            <person name="Walker R."/>
            <person name="Walters P."/>
            <person name="Elshahed M.S."/>
            <person name="Youssef N.H."/>
        </authorList>
    </citation>
    <scope>NUCLEOTIDE SEQUENCE</scope>
    <source>
        <strain evidence="2">Zod_Metabat.24</strain>
    </source>
</reference>
<evidence type="ECO:0000256" key="1">
    <source>
        <dbReference type="SAM" id="MobiDB-lite"/>
    </source>
</evidence>
<organism evidence="2 3">
    <name type="scientific">Candidatus Zymogenus saltonus</name>
    <dbReference type="NCBI Taxonomy" id="2844893"/>
    <lineage>
        <taxon>Bacteria</taxon>
        <taxon>Deltaproteobacteria</taxon>
        <taxon>Candidatus Zymogenia</taxon>
        <taxon>Candidatus Zymogeniales</taxon>
        <taxon>Candidatus Zymogenaceae</taxon>
        <taxon>Candidatus Zymogenus</taxon>
    </lineage>
</organism>
<sequence>MPELITKRLRLKDANFADIESIKAKYGLTDEAEVVRKGYATKQGDKVVDDDERIIESYITTLALDRDGEVVLPGGGILSDYRDHPVVLFAHNSRELPIGKNIWIKADKKGLIGATQYAKTPEAERVYQYRRDGFPLAESIGFIVLDYVRQDDDEWVKTLDQWRKDAAKAFGKKPEREPHTIITKWLLLEYSDVSVPSNPAALEFVKAKGLIKPLADSGILKMDEDPPEEPEVEEEEQEEDESIEIDETIEIPEEPEEIEVDADDLKALIKKHSTKMAEIVIATRKGKVIEIN</sequence>
<proteinExistence type="predicted"/>
<gene>
    <name evidence="2" type="ORF">JW984_15220</name>
</gene>
<evidence type="ECO:0000313" key="2">
    <source>
        <dbReference type="EMBL" id="MBN1574546.1"/>
    </source>
</evidence>
<dbReference type="EMBL" id="JAFGIX010000082">
    <property type="protein sequence ID" value="MBN1574546.1"/>
    <property type="molecule type" value="Genomic_DNA"/>
</dbReference>
<evidence type="ECO:0000313" key="3">
    <source>
        <dbReference type="Proteomes" id="UP000809273"/>
    </source>
</evidence>
<dbReference type="Proteomes" id="UP000809273">
    <property type="component" value="Unassembled WGS sequence"/>
</dbReference>
<feature type="region of interest" description="Disordered" evidence="1">
    <location>
        <begin position="217"/>
        <end position="251"/>
    </location>
</feature>
<accession>A0A9D8PP25</accession>
<comment type="caution">
    <text evidence="2">The sequence shown here is derived from an EMBL/GenBank/DDBJ whole genome shotgun (WGS) entry which is preliminary data.</text>
</comment>
<reference evidence="2" key="2">
    <citation type="submission" date="2021-01" db="EMBL/GenBank/DDBJ databases">
        <authorList>
            <person name="Hahn C.R."/>
            <person name="Youssef N.H."/>
            <person name="Elshahed M."/>
        </authorList>
    </citation>
    <scope>NUCLEOTIDE SEQUENCE</scope>
    <source>
        <strain evidence="2">Zod_Metabat.24</strain>
    </source>
</reference>